<organism evidence="2 3">
    <name type="scientific">Dulcicalothrix desertica PCC 7102</name>
    <dbReference type="NCBI Taxonomy" id="232991"/>
    <lineage>
        <taxon>Bacteria</taxon>
        <taxon>Bacillati</taxon>
        <taxon>Cyanobacteriota</taxon>
        <taxon>Cyanophyceae</taxon>
        <taxon>Nostocales</taxon>
        <taxon>Calotrichaceae</taxon>
        <taxon>Dulcicalothrix</taxon>
    </lineage>
</organism>
<accession>A0A433UGZ7</accession>
<reference evidence="2" key="1">
    <citation type="submission" date="2018-12" db="EMBL/GenBank/DDBJ databases">
        <authorList>
            <person name="Will S."/>
            <person name="Neumann-Schaal M."/>
            <person name="Henke P."/>
        </authorList>
    </citation>
    <scope>NUCLEOTIDE SEQUENCE</scope>
    <source>
        <strain evidence="2">PCC 7102</strain>
    </source>
</reference>
<evidence type="ECO:0000313" key="2">
    <source>
        <dbReference type="EMBL" id="RUS93126.1"/>
    </source>
</evidence>
<keyword evidence="3" id="KW-1185">Reference proteome</keyword>
<dbReference type="RefSeq" id="WP_127087617.1">
    <property type="nucleotide sequence ID" value="NZ_RSCL01000063.1"/>
</dbReference>
<dbReference type="CDD" id="cd00093">
    <property type="entry name" value="HTH_XRE"/>
    <property type="match status" value="1"/>
</dbReference>
<dbReference type="InterPro" id="IPR001387">
    <property type="entry name" value="Cro/C1-type_HTH"/>
</dbReference>
<dbReference type="InterPro" id="IPR010982">
    <property type="entry name" value="Lambda_DNA-bd_dom_sf"/>
</dbReference>
<dbReference type="SUPFAM" id="SSF47413">
    <property type="entry name" value="lambda repressor-like DNA-binding domains"/>
    <property type="match status" value="1"/>
</dbReference>
<feature type="domain" description="HTH cro/C1-type" evidence="1">
    <location>
        <begin position="16"/>
        <end position="57"/>
    </location>
</feature>
<protein>
    <recommendedName>
        <fullName evidence="1">HTH cro/C1-type domain-containing protein</fullName>
    </recommendedName>
</protein>
<sequence>MKNKIVNRQPEVGHFIREFRLLSGLTQEQFAAYVGVTYPTVNRWENARSTPSPIALQVVQEKVLQLGEEGHNLLAKYIDG</sequence>
<dbReference type="OrthoDB" id="9801008at2"/>
<dbReference type="Pfam" id="PF01381">
    <property type="entry name" value="HTH_3"/>
    <property type="match status" value="1"/>
</dbReference>
<evidence type="ECO:0000259" key="1">
    <source>
        <dbReference type="PROSITE" id="PS50943"/>
    </source>
</evidence>
<proteinExistence type="predicted"/>
<dbReference type="GO" id="GO:0003677">
    <property type="term" value="F:DNA binding"/>
    <property type="evidence" value="ECO:0007669"/>
    <property type="project" value="InterPro"/>
</dbReference>
<dbReference type="Gene3D" id="1.10.260.40">
    <property type="entry name" value="lambda repressor-like DNA-binding domains"/>
    <property type="match status" value="1"/>
</dbReference>
<dbReference type="Proteomes" id="UP000271624">
    <property type="component" value="Unassembled WGS sequence"/>
</dbReference>
<dbReference type="SMART" id="SM00530">
    <property type="entry name" value="HTH_XRE"/>
    <property type="match status" value="1"/>
</dbReference>
<evidence type="ECO:0000313" key="3">
    <source>
        <dbReference type="Proteomes" id="UP000271624"/>
    </source>
</evidence>
<gene>
    <name evidence="2" type="ORF">DSM106972_097200</name>
</gene>
<dbReference type="AlphaFoldDB" id="A0A433UGZ7"/>
<dbReference type="EMBL" id="RSCL01000063">
    <property type="protein sequence ID" value="RUS93126.1"/>
    <property type="molecule type" value="Genomic_DNA"/>
</dbReference>
<comment type="caution">
    <text evidence="2">The sequence shown here is derived from an EMBL/GenBank/DDBJ whole genome shotgun (WGS) entry which is preliminary data.</text>
</comment>
<name>A0A433UGZ7_9CYAN</name>
<dbReference type="PROSITE" id="PS50943">
    <property type="entry name" value="HTH_CROC1"/>
    <property type="match status" value="1"/>
</dbReference>
<reference evidence="2" key="2">
    <citation type="journal article" date="2019" name="Genome Biol. Evol.">
        <title>Day and night: Metabolic profiles and evolutionary relationships of six axenic non-marine cyanobacteria.</title>
        <authorList>
            <person name="Will S.E."/>
            <person name="Henke P."/>
            <person name="Boedeker C."/>
            <person name="Huang S."/>
            <person name="Brinkmann H."/>
            <person name="Rohde M."/>
            <person name="Jarek M."/>
            <person name="Friedl T."/>
            <person name="Seufert S."/>
            <person name="Schumacher M."/>
            <person name="Overmann J."/>
            <person name="Neumann-Schaal M."/>
            <person name="Petersen J."/>
        </authorList>
    </citation>
    <scope>NUCLEOTIDE SEQUENCE [LARGE SCALE GENOMIC DNA]</scope>
    <source>
        <strain evidence="2">PCC 7102</strain>
    </source>
</reference>